<dbReference type="InterPro" id="IPR036278">
    <property type="entry name" value="Sialidase_sf"/>
</dbReference>
<dbReference type="OrthoDB" id="5491496at2"/>
<keyword evidence="3" id="KW-1185">Reference proteome</keyword>
<reference evidence="2 3" key="2">
    <citation type="submission" date="2016-12" db="EMBL/GenBank/DDBJ databases">
        <title>Draft Genome Sequence of Cystobacter ferrugineus Strain Cbfe23.</title>
        <authorList>
            <person name="Akbar S."/>
            <person name="Dowd S.E."/>
            <person name="Stevens D.C."/>
        </authorList>
    </citation>
    <scope>NUCLEOTIDE SEQUENCE [LARGE SCALE GENOMIC DNA]</scope>
    <source>
        <strain evidence="2 3">Cbfe23</strain>
    </source>
</reference>
<evidence type="ECO:0000256" key="1">
    <source>
        <dbReference type="SAM" id="SignalP"/>
    </source>
</evidence>
<gene>
    <name evidence="2" type="ORF">BON30_35630</name>
</gene>
<dbReference type="SUPFAM" id="SSF50939">
    <property type="entry name" value="Sialidases"/>
    <property type="match status" value="1"/>
</dbReference>
<dbReference type="Proteomes" id="UP000182229">
    <property type="component" value="Unassembled WGS sequence"/>
</dbReference>
<dbReference type="AlphaFoldDB" id="A0A1L9B113"/>
<feature type="signal peptide" evidence="1">
    <location>
        <begin position="1"/>
        <end position="24"/>
    </location>
</feature>
<dbReference type="RefSeq" id="WP_071902975.1">
    <property type="nucleotide sequence ID" value="NZ_MPIN01000012.1"/>
</dbReference>
<proteinExistence type="predicted"/>
<name>A0A1L9B113_9BACT</name>
<dbReference type="EMBL" id="MPIN01000012">
    <property type="protein sequence ID" value="OJH35945.1"/>
    <property type="molecule type" value="Genomic_DNA"/>
</dbReference>
<evidence type="ECO:0000313" key="2">
    <source>
        <dbReference type="EMBL" id="OJH35945.1"/>
    </source>
</evidence>
<evidence type="ECO:0008006" key="4">
    <source>
        <dbReference type="Google" id="ProtNLM"/>
    </source>
</evidence>
<comment type="caution">
    <text evidence="2">The sequence shown here is derived from an EMBL/GenBank/DDBJ whole genome shotgun (WGS) entry which is preliminary data.</text>
</comment>
<reference evidence="3" key="1">
    <citation type="submission" date="2016-11" db="EMBL/GenBank/DDBJ databases">
        <authorList>
            <person name="Shukria A."/>
            <person name="Stevens D.C."/>
        </authorList>
    </citation>
    <scope>NUCLEOTIDE SEQUENCE [LARGE SCALE GENOMIC DNA]</scope>
    <source>
        <strain evidence="3">Cbfe23</strain>
    </source>
</reference>
<feature type="chain" id="PRO_5013154635" description="Sialidase domain-containing protein" evidence="1">
    <location>
        <begin position="25"/>
        <end position="325"/>
    </location>
</feature>
<keyword evidence="1" id="KW-0732">Signal</keyword>
<protein>
    <recommendedName>
        <fullName evidence="4">Sialidase domain-containing protein</fullName>
    </recommendedName>
</protein>
<organism evidence="2 3">
    <name type="scientific">Cystobacter ferrugineus</name>
    <dbReference type="NCBI Taxonomy" id="83449"/>
    <lineage>
        <taxon>Bacteria</taxon>
        <taxon>Pseudomonadati</taxon>
        <taxon>Myxococcota</taxon>
        <taxon>Myxococcia</taxon>
        <taxon>Myxococcales</taxon>
        <taxon>Cystobacterineae</taxon>
        <taxon>Archangiaceae</taxon>
        <taxon>Cystobacter</taxon>
    </lineage>
</organism>
<accession>A0A1L9B113</accession>
<evidence type="ECO:0000313" key="3">
    <source>
        <dbReference type="Proteomes" id="UP000182229"/>
    </source>
</evidence>
<sequence>MRGFSRLAARCAGLLVLVATSAWAQQEELWLDTRSAAPVPSQMVLKKGRPYLVTMQGTYNVWANNIVPGDKSGQPEPAPMFPSPKGPTRNVGFDPEFAFAGVKSPNSAPQRASAIQVSLDGGKTWKHPASTAPFNATDHRYAYELMGEDNALQVRFVDNPISDNSGRVQLFLLPAEELWLDTRSAAPVPSQMVLKKGKLYRVTMQGTYNVWANNIVPGDKSGQPEPAPMFPSPRGSTRNVGADPEFVFAGVKSPNSAPQRFSPIQVSLDGGKTWKHPASTAPFNATDHRYTYELMGDDNALQVRIVDNPISDNFGRVQLFLLPGA</sequence>